<dbReference type="STRING" id="1276920.ADIAG_02817"/>
<keyword evidence="5 8" id="KW-0812">Transmembrane</keyword>
<protein>
    <submittedName>
        <fullName evidence="9">Ferrichrome ABC transporter permease</fullName>
    </submittedName>
</protein>
<comment type="subcellular location">
    <subcellularLocation>
        <location evidence="1">Cell membrane</location>
        <topology evidence="1">Multi-pass membrane protein</topology>
    </subcellularLocation>
</comment>
<dbReference type="PANTHER" id="PTHR30472">
    <property type="entry name" value="FERRIC ENTEROBACTIN TRANSPORT SYSTEM PERMEASE PROTEIN"/>
    <property type="match status" value="1"/>
</dbReference>
<feature type="transmembrane region" description="Helical" evidence="8">
    <location>
        <begin position="338"/>
        <end position="358"/>
    </location>
</feature>
<organism evidence="9 10">
    <name type="scientific">Paeniglutamicibacter gangotriensis Lz1y</name>
    <dbReference type="NCBI Taxonomy" id="1276920"/>
    <lineage>
        <taxon>Bacteria</taxon>
        <taxon>Bacillati</taxon>
        <taxon>Actinomycetota</taxon>
        <taxon>Actinomycetes</taxon>
        <taxon>Micrococcales</taxon>
        <taxon>Micrococcaceae</taxon>
        <taxon>Paeniglutamicibacter</taxon>
    </lineage>
</organism>
<dbReference type="Proteomes" id="UP000012015">
    <property type="component" value="Unassembled WGS sequence"/>
</dbReference>
<evidence type="ECO:0000256" key="2">
    <source>
        <dbReference type="ARBA" id="ARBA00007935"/>
    </source>
</evidence>
<dbReference type="EMBL" id="AOCK01000008">
    <property type="protein sequence ID" value="EMQ97874.1"/>
    <property type="molecule type" value="Genomic_DNA"/>
</dbReference>
<evidence type="ECO:0000256" key="6">
    <source>
        <dbReference type="ARBA" id="ARBA00022989"/>
    </source>
</evidence>
<keyword evidence="6 8" id="KW-1133">Transmembrane helix</keyword>
<keyword evidence="10" id="KW-1185">Reference proteome</keyword>
<evidence type="ECO:0000256" key="1">
    <source>
        <dbReference type="ARBA" id="ARBA00004651"/>
    </source>
</evidence>
<evidence type="ECO:0000256" key="3">
    <source>
        <dbReference type="ARBA" id="ARBA00022448"/>
    </source>
</evidence>
<evidence type="ECO:0000256" key="5">
    <source>
        <dbReference type="ARBA" id="ARBA00022692"/>
    </source>
</evidence>
<evidence type="ECO:0000313" key="9">
    <source>
        <dbReference type="EMBL" id="EMQ97874.1"/>
    </source>
</evidence>
<comment type="caution">
    <text evidence="9">The sequence shown here is derived from an EMBL/GenBank/DDBJ whole genome shotgun (WGS) entry which is preliminary data.</text>
</comment>
<evidence type="ECO:0000256" key="8">
    <source>
        <dbReference type="SAM" id="Phobius"/>
    </source>
</evidence>
<keyword evidence="3" id="KW-0813">Transport</keyword>
<dbReference type="PATRIC" id="fig|1276920.7.peg.2817"/>
<feature type="transmembrane region" description="Helical" evidence="8">
    <location>
        <begin position="218"/>
        <end position="241"/>
    </location>
</feature>
<keyword evidence="7 8" id="KW-0472">Membrane</keyword>
<dbReference type="Gene3D" id="1.10.3470.10">
    <property type="entry name" value="ABC transporter involved in vitamin B12 uptake, BtuC"/>
    <property type="match status" value="1"/>
</dbReference>
<dbReference type="InterPro" id="IPR037294">
    <property type="entry name" value="ABC_BtuC-like"/>
</dbReference>
<feature type="transmembrane region" description="Helical" evidence="8">
    <location>
        <begin position="173"/>
        <end position="198"/>
    </location>
</feature>
<dbReference type="CDD" id="cd06550">
    <property type="entry name" value="TM_ABC_iron-siderophores_like"/>
    <property type="match status" value="1"/>
</dbReference>
<proteinExistence type="inferred from homology"/>
<keyword evidence="4" id="KW-1003">Cell membrane</keyword>
<dbReference type="GO" id="GO:0022857">
    <property type="term" value="F:transmembrane transporter activity"/>
    <property type="evidence" value="ECO:0007669"/>
    <property type="project" value="InterPro"/>
</dbReference>
<dbReference type="Pfam" id="PF01032">
    <property type="entry name" value="FecCD"/>
    <property type="match status" value="1"/>
</dbReference>
<feature type="transmembrane region" description="Helical" evidence="8">
    <location>
        <begin position="87"/>
        <end position="107"/>
    </location>
</feature>
<feature type="transmembrane region" description="Helical" evidence="8">
    <location>
        <begin position="145"/>
        <end position="166"/>
    </location>
</feature>
<sequence length="364" mass="36669">MSQQTLSDVRTPSASPSAHRIFPRRGRVWATGVALSAALLAVSVLSAGSGQFPASPGEVLTGFWHGVTGTGTQESALLDATLWTVRFPRLVLGLLIGCALGLGGALMQGVFANPLAEPGVIGIGSGAAVGACTVIVLGVGSASPFILPAAAFASGLAVTLLVYWLARGSGASAVLTLVLTGIAVNAVAGAVISFLVFVADTSSREQVIFWQMGSLNGASWSAVATTALIVVPAALAVLLLAGRLDLLALGDSAASHSGVNVPRLRVLSIIAVALLTSAAVAHAGMIGFVGLIVPHALRLFTGPSHRSLLPLSALGGSLLLAVADLVSRTAIPYADLPIGIFTALVGGPVFFILLRTTLKKQGVL</sequence>
<dbReference type="FunFam" id="1.10.3470.10:FF:000001">
    <property type="entry name" value="Vitamin B12 ABC transporter permease BtuC"/>
    <property type="match status" value="1"/>
</dbReference>
<reference evidence="9 10" key="1">
    <citation type="journal article" date="2013" name="Genome Announc.">
        <title>Draft Genome Sequence of Arthrobacter gangotriensis Strain Lz1yT, Isolated from a Penguin Rookery Soil Sample Collected in Antarctica, near the Indian Station Dakshin Gangotri.</title>
        <authorList>
            <person name="Shivaji S."/>
            <person name="Ara S."/>
            <person name="Bandi S."/>
            <person name="Singh A."/>
            <person name="Kumar Pinnaka A."/>
        </authorList>
    </citation>
    <scope>NUCLEOTIDE SEQUENCE [LARGE SCALE GENOMIC DNA]</scope>
    <source>
        <strain evidence="9 10">Lz1y</strain>
    </source>
</reference>
<feature type="transmembrane region" description="Helical" evidence="8">
    <location>
        <begin position="119"/>
        <end position="139"/>
    </location>
</feature>
<dbReference type="SUPFAM" id="SSF81345">
    <property type="entry name" value="ABC transporter involved in vitamin B12 uptake, BtuC"/>
    <property type="match status" value="1"/>
</dbReference>
<comment type="similarity">
    <text evidence="2">Belongs to the binding-protein-dependent transport system permease family. FecCD subfamily.</text>
</comment>
<dbReference type="GO" id="GO:0033214">
    <property type="term" value="P:siderophore-iron import into cell"/>
    <property type="evidence" value="ECO:0007669"/>
    <property type="project" value="TreeGrafter"/>
</dbReference>
<dbReference type="AlphaFoldDB" id="M7N7W7"/>
<dbReference type="eggNOG" id="COG0609">
    <property type="taxonomic scope" value="Bacteria"/>
</dbReference>
<accession>M7N7W7</accession>
<dbReference type="PANTHER" id="PTHR30472:SF25">
    <property type="entry name" value="ABC TRANSPORTER PERMEASE PROTEIN MJ0876-RELATED"/>
    <property type="match status" value="1"/>
</dbReference>
<gene>
    <name evidence="9" type="ORF">ADIAG_02817</name>
</gene>
<evidence type="ECO:0000313" key="10">
    <source>
        <dbReference type="Proteomes" id="UP000012015"/>
    </source>
</evidence>
<dbReference type="InterPro" id="IPR000522">
    <property type="entry name" value="ABC_transptr_permease_BtuC"/>
</dbReference>
<dbReference type="RefSeq" id="WP_007271984.1">
    <property type="nucleotide sequence ID" value="NZ_AOCK01000008.1"/>
</dbReference>
<feature type="transmembrane region" description="Helical" evidence="8">
    <location>
        <begin position="308"/>
        <end position="326"/>
    </location>
</feature>
<evidence type="ECO:0000256" key="4">
    <source>
        <dbReference type="ARBA" id="ARBA00022475"/>
    </source>
</evidence>
<feature type="transmembrane region" description="Helical" evidence="8">
    <location>
        <begin position="266"/>
        <end position="293"/>
    </location>
</feature>
<dbReference type="GO" id="GO:0005886">
    <property type="term" value="C:plasma membrane"/>
    <property type="evidence" value="ECO:0007669"/>
    <property type="project" value="UniProtKB-SubCell"/>
</dbReference>
<evidence type="ECO:0000256" key="7">
    <source>
        <dbReference type="ARBA" id="ARBA00023136"/>
    </source>
</evidence>
<name>M7N7W7_9MICC</name>